<accession>A0A117NHT7</accession>
<dbReference type="EMBL" id="LKAM01000004">
    <property type="protein sequence ID" value="KUM48903.1"/>
    <property type="molecule type" value="Genomic_DNA"/>
</dbReference>
<dbReference type="AlphaFoldDB" id="A0A117NHT7"/>
<name>A0A117NHT7_PICGL</name>
<geneLocation type="mitochondrion" evidence="1"/>
<reference evidence="1" key="1">
    <citation type="journal article" date="2015" name="Genome Biol. Evol.">
        <title>Organellar Genomes of White Spruce (Picea glauca): Assembly and Annotation.</title>
        <authorList>
            <person name="Jackman S.D."/>
            <person name="Warren R.L."/>
            <person name="Gibb E.A."/>
            <person name="Vandervalk B.P."/>
            <person name="Mohamadi H."/>
            <person name="Chu J."/>
            <person name="Raymond A."/>
            <person name="Pleasance S."/>
            <person name="Coope R."/>
            <person name="Wildung M.R."/>
            <person name="Ritland C.E."/>
            <person name="Bousquet J."/>
            <person name="Jones S.J."/>
            <person name="Bohlmann J."/>
            <person name="Birol I."/>
        </authorList>
    </citation>
    <scope>NUCLEOTIDE SEQUENCE [LARGE SCALE GENOMIC DNA]</scope>
    <source>
        <tissue evidence="1">Flushing bud</tissue>
    </source>
</reference>
<gene>
    <name evidence="1" type="ORF">ABT39_MTgene4239</name>
</gene>
<organism evidence="1">
    <name type="scientific">Picea glauca</name>
    <name type="common">White spruce</name>
    <name type="synonym">Pinus glauca</name>
    <dbReference type="NCBI Taxonomy" id="3330"/>
    <lineage>
        <taxon>Eukaryota</taxon>
        <taxon>Viridiplantae</taxon>
        <taxon>Streptophyta</taxon>
        <taxon>Embryophyta</taxon>
        <taxon>Tracheophyta</taxon>
        <taxon>Spermatophyta</taxon>
        <taxon>Pinopsida</taxon>
        <taxon>Pinidae</taxon>
        <taxon>Conifers I</taxon>
        <taxon>Pinales</taxon>
        <taxon>Pinaceae</taxon>
        <taxon>Picea</taxon>
    </lineage>
</organism>
<evidence type="ECO:0000313" key="1">
    <source>
        <dbReference type="EMBL" id="KUM48903.1"/>
    </source>
</evidence>
<protein>
    <submittedName>
        <fullName evidence="1">Uncharacterized protein</fullName>
    </submittedName>
</protein>
<sequence length="97" mass="10721">MGAEISDLVASSMVSEGRTASHFDGAICFVKRYQPDYCMTALTGLFLLKASTRLFVGERVTVLIPWITLYSRDIDSPCHVSRDTVSRGPRTLSFSTL</sequence>
<comment type="caution">
    <text evidence="1">The sequence shown here is derived from an EMBL/GenBank/DDBJ whole genome shotgun (WGS) entry which is preliminary data.</text>
</comment>
<keyword evidence="1" id="KW-0496">Mitochondrion</keyword>
<proteinExistence type="predicted"/>